<organism evidence="3 4">
    <name type="scientific">Candidatus Gottesmanbacteria bacterium RIFCSPHIGHO2_02_FULL_40_13</name>
    <dbReference type="NCBI Taxonomy" id="1798384"/>
    <lineage>
        <taxon>Bacteria</taxon>
        <taxon>Candidatus Gottesmaniibacteriota</taxon>
    </lineage>
</organism>
<sequence>MKKTTFLIIFFIAVWQLSAGLGFKVFAQTETPTTEPPTPTISVTPTPIIPSNTPTPSTTPSTDNTPTSIPKSPTPTQIKKATTVFKTPTATISPEPTVTPQPSITPTPTIIGLMEKLSGRTLTFFFILSGLLLLGISFVLYRKRG</sequence>
<comment type="caution">
    <text evidence="3">The sequence shown here is derived from an EMBL/GenBank/DDBJ whole genome shotgun (WGS) entry which is preliminary data.</text>
</comment>
<keyword evidence="2" id="KW-1133">Transmembrane helix</keyword>
<feature type="region of interest" description="Disordered" evidence="1">
    <location>
        <begin position="30"/>
        <end position="77"/>
    </location>
</feature>
<gene>
    <name evidence="3" type="ORF">A3D03_01405</name>
</gene>
<keyword evidence="2" id="KW-0812">Transmembrane</keyword>
<keyword evidence="2" id="KW-0472">Membrane</keyword>
<feature type="compositionally biased region" description="Low complexity" evidence="1">
    <location>
        <begin position="40"/>
        <end position="76"/>
    </location>
</feature>
<evidence type="ECO:0000313" key="3">
    <source>
        <dbReference type="EMBL" id="OGG21785.1"/>
    </source>
</evidence>
<dbReference type="STRING" id="1798384.A3D03_01405"/>
<evidence type="ECO:0000256" key="1">
    <source>
        <dbReference type="SAM" id="MobiDB-lite"/>
    </source>
</evidence>
<feature type="transmembrane region" description="Helical" evidence="2">
    <location>
        <begin position="122"/>
        <end position="141"/>
    </location>
</feature>
<accession>A0A1F6AAT8</accession>
<dbReference type="EMBL" id="MFJN01000016">
    <property type="protein sequence ID" value="OGG21785.1"/>
    <property type="molecule type" value="Genomic_DNA"/>
</dbReference>
<evidence type="ECO:0000256" key="2">
    <source>
        <dbReference type="SAM" id="Phobius"/>
    </source>
</evidence>
<protein>
    <submittedName>
        <fullName evidence="3">Uncharacterized protein</fullName>
    </submittedName>
</protein>
<name>A0A1F6AAT8_9BACT</name>
<proteinExistence type="predicted"/>
<evidence type="ECO:0000313" key="4">
    <source>
        <dbReference type="Proteomes" id="UP000177092"/>
    </source>
</evidence>
<reference evidence="3 4" key="1">
    <citation type="journal article" date="2016" name="Nat. Commun.">
        <title>Thousands of microbial genomes shed light on interconnected biogeochemical processes in an aquifer system.</title>
        <authorList>
            <person name="Anantharaman K."/>
            <person name="Brown C.T."/>
            <person name="Hug L.A."/>
            <person name="Sharon I."/>
            <person name="Castelle C.J."/>
            <person name="Probst A.J."/>
            <person name="Thomas B.C."/>
            <person name="Singh A."/>
            <person name="Wilkins M.J."/>
            <person name="Karaoz U."/>
            <person name="Brodie E.L."/>
            <person name="Williams K.H."/>
            <person name="Hubbard S.S."/>
            <person name="Banfield J.F."/>
        </authorList>
    </citation>
    <scope>NUCLEOTIDE SEQUENCE [LARGE SCALE GENOMIC DNA]</scope>
</reference>
<dbReference type="AlphaFoldDB" id="A0A1F6AAT8"/>
<dbReference type="Proteomes" id="UP000177092">
    <property type="component" value="Unassembled WGS sequence"/>
</dbReference>